<protein>
    <submittedName>
        <fullName evidence="3">Uncharacterized protein</fullName>
    </submittedName>
</protein>
<gene>
    <name evidence="3" type="ORF">KOI35_40895</name>
</gene>
<feature type="chain" id="PRO_5046074673" evidence="2">
    <location>
        <begin position="27"/>
        <end position="149"/>
    </location>
</feature>
<reference evidence="3 4" key="1">
    <citation type="submission" date="2021-06" db="EMBL/GenBank/DDBJ databases">
        <title>Actinoplanes lichenicola sp. nov., and Actinoplanes ovalisporus sp. nov., isolated from lichen in Thailand.</title>
        <authorList>
            <person name="Saeng-In P."/>
            <person name="Kanchanasin P."/>
            <person name="Yuki M."/>
            <person name="Kudo T."/>
            <person name="Ohkuma M."/>
            <person name="Phongsopitanun W."/>
            <person name="Tanasupawat S."/>
        </authorList>
    </citation>
    <scope>NUCLEOTIDE SEQUENCE [LARGE SCALE GENOMIC DNA]</scope>
    <source>
        <strain evidence="3 4">NBRC 110975</strain>
    </source>
</reference>
<comment type="caution">
    <text evidence="3">The sequence shown here is derived from an EMBL/GenBank/DDBJ whole genome shotgun (WGS) entry which is preliminary data.</text>
</comment>
<evidence type="ECO:0000256" key="1">
    <source>
        <dbReference type="SAM" id="MobiDB-lite"/>
    </source>
</evidence>
<dbReference type="EMBL" id="JAHKKG010000016">
    <property type="protein sequence ID" value="MBU2669888.1"/>
    <property type="molecule type" value="Genomic_DNA"/>
</dbReference>
<keyword evidence="2" id="KW-0732">Signal</keyword>
<keyword evidence="4" id="KW-1185">Reference proteome</keyword>
<feature type="signal peptide" evidence="2">
    <location>
        <begin position="1"/>
        <end position="26"/>
    </location>
</feature>
<evidence type="ECO:0000256" key="2">
    <source>
        <dbReference type="SAM" id="SignalP"/>
    </source>
</evidence>
<proteinExistence type="predicted"/>
<dbReference type="Proteomes" id="UP001519654">
    <property type="component" value="Unassembled WGS sequence"/>
</dbReference>
<feature type="compositionally biased region" description="Low complexity" evidence="1">
    <location>
        <begin position="27"/>
        <end position="59"/>
    </location>
</feature>
<sequence length="149" mass="15538">MSVRSPLLLPALAVPFILFGCAPSSALSAPSATPSSSPASSSAPAPSSSAPVPAPSTSSRSLGPEHGSGVCPPAKEFEKLADLPEGWHFPSVKCWKSWAFAAPEGPGVGDGIYLFRYVSSKGWRYHSQGSGYMCEDLGIHEPAPFCQYP</sequence>
<dbReference type="RefSeq" id="WP_215795062.1">
    <property type="nucleotide sequence ID" value="NZ_JAHKKG010000016.1"/>
</dbReference>
<accession>A0ABS5Z4J6</accession>
<evidence type="ECO:0000313" key="4">
    <source>
        <dbReference type="Proteomes" id="UP001519654"/>
    </source>
</evidence>
<dbReference type="PROSITE" id="PS51257">
    <property type="entry name" value="PROKAR_LIPOPROTEIN"/>
    <property type="match status" value="1"/>
</dbReference>
<evidence type="ECO:0000313" key="3">
    <source>
        <dbReference type="EMBL" id="MBU2669888.1"/>
    </source>
</evidence>
<name>A0ABS5Z4J6_9ACTN</name>
<feature type="region of interest" description="Disordered" evidence="1">
    <location>
        <begin position="27"/>
        <end position="73"/>
    </location>
</feature>
<organism evidence="3 4">
    <name type="scientific">Paractinoplanes bogorensis</name>
    <dbReference type="NCBI Taxonomy" id="1610840"/>
    <lineage>
        <taxon>Bacteria</taxon>
        <taxon>Bacillati</taxon>
        <taxon>Actinomycetota</taxon>
        <taxon>Actinomycetes</taxon>
        <taxon>Micromonosporales</taxon>
        <taxon>Micromonosporaceae</taxon>
        <taxon>Paractinoplanes</taxon>
    </lineage>
</organism>